<reference evidence="2" key="1">
    <citation type="submission" date="2016-04" db="EMBL/GenBank/DDBJ databases">
        <authorList>
            <person name="Chen L."/>
            <person name="Zhuang W."/>
            <person name="Wang G."/>
        </authorList>
    </citation>
    <scope>NUCLEOTIDE SEQUENCE [LARGE SCALE GENOMIC DNA]</scope>
    <source>
        <strain evidence="2">208</strain>
    </source>
</reference>
<proteinExistence type="predicted"/>
<organism evidence="1 2">
    <name type="scientific">Niastella populi</name>
    <dbReference type="NCBI Taxonomy" id="550983"/>
    <lineage>
        <taxon>Bacteria</taxon>
        <taxon>Pseudomonadati</taxon>
        <taxon>Bacteroidota</taxon>
        <taxon>Chitinophagia</taxon>
        <taxon>Chitinophagales</taxon>
        <taxon>Chitinophagaceae</taxon>
        <taxon>Niastella</taxon>
    </lineage>
</organism>
<evidence type="ECO:0000313" key="2">
    <source>
        <dbReference type="Proteomes" id="UP000192276"/>
    </source>
</evidence>
<protein>
    <submittedName>
        <fullName evidence="1">Uncharacterized protein</fullName>
    </submittedName>
</protein>
<dbReference type="EMBL" id="LWBP01000191">
    <property type="protein sequence ID" value="OQP57593.1"/>
    <property type="molecule type" value="Genomic_DNA"/>
</dbReference>
<accession>A0A1V9FGV2</accession>
<evidence type="ECO:0000313" key="1">
    <source>
        <dbReference type="EMBL" id="OQP57593.1"/>
    </source>
</evidence>
<dbReference type="AlphaFoldDB" id="A0A1V9FGV2"/>
<gene>
    <name evidence="1" type="ORF">A4R26_24010</name>
</gene>
<name>A0A1V9FGV2_9BACT</name>
<dbReference type="Proteomes" id="UP000192276">
    <property type="component" value="Unassembled WGS sequence"/>
</dbReference>
<sequence length="137" mass="15318">MEKYINEKDIKVIYVQAASFPMGVGDAFQKLHSLAADAATRTHYGISHMNERGEIVYKAAVEESFPGEAEQLGCETLIIRKGTYASEMLVDWKKDESVIGRTFQELLQHPDLDKKGYCLEIYTSGKDVLCLVPLTVA</sequence>
<dbReference type="RefSeq" id="WP_081167150.1">
    <property type="nucleotide sequence ID" value="NZ_LWBP01000191.1"/>
</dbReference>
<dbReference type="OrthoDB" id="328886at2"/>
<keyword evidence="2" id="KW-1185">Reference proteome</keyword>
<comment type="caution">
    <text evidence="1">The sequence shown here is derived from an EMBL/GenBank/DDBJ whole genome shotgun (WGS) entry which is preliminary data.</text>
</comment>